<feature type="domain" description="M23ase beta-sheet core" evidence="8">
    <location>
        <begin position="206"/>
        <end position="303"/>
    </location>
</feature>
<evidence type="ECO:0000256" key="4">
    <source>
        <dbReference type="ARBA" id="ARBA00022723"/>
    </source>
</evidence>
<dbReference type="SUPFAM" id="SSF51261">
    <property type="entry name" value="Duplicated hybrid motif"/>
    <property type="match status" value="1"/>
</dbReference>
<dbReference type="GO" id="GO:0006508">
    <property type="term" value="P:proteolysis"/>
    <property type="evidence" value="ECO:0007669"/>
    <property type="project" value="UniProtKB-KW"/>
</dbReference>
<dbReference type="PANTHER" id="PTHR21666:SF288">
    <property type="entry name" value="CELL DIVISION PROTEIN YTFB"/>
    <property type="match status" value="1"/>
</dbReference>
<keyword evidence="4" id="KW-0479">Metal-binding</keyword>
<evidence type="ECO:0000256" key="1">
    <source>
        <dbReference type="ARBA" id="ARBA00001947"/>
    </source>
</evidence>
<dbReference type="Pfam" id="PF01551">
    <property type="entry name" value="Peptidase_M23"/>
    <property type="match status" value="1"/>
</dbReference>
<feature type="domain" description="Csd3-like second N-terminal" evidence="9">
    <location>
        <begin position="78"/>
        <end position="193"/>
    </location>
</feature>
<evidence type="ECO:0000256" key="6">
    <source>
        <dbReference type="ARBA" id="ARBA00022833"/>
    </source>
</evidence>
<dbReference type="GO" id="GO:0046872">
    <property type="term" value="F:metal ion binding"/>
    <property type="evidence" value="ECO:0007669"/>
    <property type="project" value="UniProtKB-KW"/>
</dbReference>
<dbReference type="InterPro" id="IPR050570">
    <property type="entry name" value="Cell_wall_metabolism_enzyme"/>
</dbReference>
<dbReference type="GO" id="GO:0030313">
    <property type="term" value="C:cell envelope"/>
    <property type="evidence" value="ECO:0007669"/>
    <property type="project" value="UniProtKB-SubCell"/>
</dbReference>
<evidence type="ECO:0000256" key="3">
    <source>
        <dbReference type="ARBA" id="ARBA00022670"/>
    </source>
</evidence>
<keyword evidence="5" id="KW-0378">Hydrolase</keyword>
<feature type="non-terminal residue" evidence="10">
    <location>
        <position position="1"/>
    </location>
</feature>
<evidence type="ECO:0000256" key="5">
    <source>
        <dbReference type="ARBA" id="ARBA00022801"/>
    </source>
</evidence>
<comment type="cofactor">
    <cofactor evidence="1">
        <name>Zn(2+)</name>
        <dbReference type="ChEBI" id="CHEBI:29105"/>
    </cofactor>
</comment>
<evidence type="ECO:0000259" key="9">
    <source>
        <dbReference type="Pfam" id="PF19425"/>
    </source>
</evidence>
<reference evidence="10" key="1">
    <citation type="journal article" date="2020" name="mSystems">
        <title>Genome- and Community-Level Interaction Insights into Carbon Utilization and Element Cycling Functions of Hydrothermarchaeota in Hydrothermal Sediment.</title>
        <authorList>
            <person name="Zhou Z."/>
            <person name="Liu Y."/>
            <person name="Xu W."/>
            <person name="Pan J."/>
            <person name="Luo Z.H."/>
            <person name="Li M."/>
        </authorList>
    </citation>
    <scope>NUCLEOTIDE SEQUENCE [LARGE SCALE GENOMIC DNA]</scope>
    <source>
        <strain evidence="10">SpSt-1217</strain>
    </source>
</reference>
<evidence type="ECO:0000256" key="2">
    <source>
        <dbReference type="ARBA" id="ARBA00004196"/>
    </source>
</evidence>
<dbReference type="InterPro" id="IPR016047">
    <property type="entry name" value="M23ase_b-sheet_dom"/>
</dbReference>
<protein>
    <submittedName>
        <fullName evidence="10">Metalloendopeptidase</fullName>
    </submittedName>
</protein>
<evidence type="ECO:0000256" key="7">
    <source>
        <dbReference type="ARBA" id="ARBA00023049"/>
    </source>
</evidence>
<keyword evidence="3" id="KW-0645">Protease</keyword>
<comment type="subcellular location">
    <subcellularLocation>
        <location evidence="2">Cell envelope</location>
    </subcellularLocation>
</comment>
<dbReference type="InterPro" id="IPR045834">
    <property type="entry name" value="Csd3_N2"/>
</dbReference>
<dbReference type="InterPro" id="IPR011055">
    <property type="entry name" value="Dup_hybrid_motif"/>
</dbReference>
<keyword evidence="6" id="KW-0862">Zinc</keyword>
<accession>A0A831LXV5</accession>
<dbReference type="Proteomes" id="UP000886047">
    <property type="component" value="Unassembled WGS sequence"/>
</dbReference>
<keyword evidence="7" id="KW-0482">Metalloprotease</keyword>
<sequence length="347" mass="39489">GVGMGIIDQIARQSKDIFDVRKIRRGNNYAIFQTPDSLAKARYFVYENSATDYYVFELFDSLRVYRGEKEIHSRLLSAHGEIETSLWNTMTDNGIDPMLALRLSDIFAWSIDFFAIQRGDRFRVIYDELFVDSTSIGIGEIYAVQFDHIGKENYAFRFYQDERFDYFDEEGNSLRKAFLKAPLDFFRISSRFSHSRMHPVLRIRRPHHGVDYAAPAGTPVKSIGDGTVITRAYQAGGGGNYLRIKHNSVYTTVYMHLQGFAPGVVQGSRVKQGQVIGYVGSTGLSTGPHLDFRVFKNGTPVDPLKVEAPPVEPVHETRMAEYIMLKDSLMGKLQQIIWEPEILAETN</sequence>
<dbReference type="PANTHER" id="PTHR21666">
    <property type="entry name" value="PEPTIDASE-RELATED"/>
    <property type="match status" value="1"/>
</dbReference>
<dbReference type="AlphaFoldDB" id="A0A831LXV5"/>
<evidence type="ECO:0000259" key="8">
    <source>
        <dbReference type="Pfam" id="PF01551"/>
    </source>
</evidence>
<proteinExistence type="predicted"/>
<dbReference type="EMBL" id="DSDK01000715">
    <property type="protein sequence ID" value="HDR52486.1"/>
    <property type="molecule type" value="Genomic_DNA"/>
</dbReference>
<dbReference type="Gene3D" id="2.70.70.10">
    <property type="entry name" value="Glucose Permease (Domain IIA)"/>
    <property type="match status" value="1"/>
</dbReference>
<dbReference type="Pfam" id="PF19425">
    <property type="entry name" value="Csd3_N2"/>
    <property type="match status" value="1"/>
</dbReference>
<evidence type="ECO:0000313" key="10">
    <source>
        <dbReference type="EMBL" id="HDR52486.1"/>
    </source>
</evidence>
<dbReference type="Gene3D" id="3.10.450.350">
    <property type="match status" value="1"/>
</dbReference>
<dbReference type="CDD" id="cd12797">
    <property type="entry name" value="M23_peptidase"/>
    <property type="match status" value="1"/>
</dbReference>
<comment type="caution">
    <text evidence="10">The sequence shown here is derived from an EMBL/GenBank/DDBJ whole genome shotgun (WGS) entry which is preliminary data.</text>
</comment>
<gene>
    <name evidence="10" type="ORF">ENN90_12855</name>
</gene>
<dbReference type="GO" id="GO:0004222">
    <property type="term" value="F:metalloendopeptidase activity"/>
    <property type="evidence" value="ECO:0007669"/>
    <property type="project" value="TreeGrafter"/>
</dbReference>
<organism evidence="10">
    <name type="scientific">Mariniphaga anaerophila</name>
    <dbReference type="NCBI Taxonomy" id="1484053"/>
    <lineage>
        <taxon>Bacteria</taxon>
        <taxon>Pseudomonadati</taxon>
        <taxon>Bacteroidota</taxon>
        <taxon>Bacteroidia</taxon>
        <taxon>Marinilabiliales</taxon>
        <taxon>Prolixibacteraceae</taxon>
        <taxon>Mariniphaga</taxon>
    </lineage>
</organism>
<name>A0A831LXV5_9BACT</name>